<dbReference type="RefSeq" id="WP_201921094.1">
    <property type="nucleotide sequence ID" value="NZ_BAABAX010000031.1"/>
</dbReference>
<proteinExistence type="predicted"/>
<dbReference type="EMBL" id="JAERQJ010000005">
    <property type="protein sequence ID" value="MBL0684582.1"/>
    <property type="molecule type" value="Genomic_DNA"/>
</dbReference>
<dbReference type="Pfam" id="PF07715">
    <property type="entry name" value="Plug"/>
    <property type="match status" value="1"/>
</dbReference>
<evidence type="ECO:0000256" key="3">
    <source>
        <dbReference type="ARBA" id="ARBA00022452"/>
    </source>
</evidence>
<keyword evidence="12" id="KW-0121">Carboxypeptidase</keyword>
<feature type="domain" description="TonB-dependent receptor plug" evidence="10">
    <location>
        <begin position="215"/>
        <end position="293"/>
    </location>
</feature>
<dbReference type="Pfam" id="PF16344">
    <property type="entry name" value="FecR_C"/>
    <property type="match status" value="1"/>
</dbReference>
<name>A0A937DAB6_9FLAO</name>
<reference evidence="12" key="1">
    <citation type="submission" date="2021-01" db="EMBL/GenBank/DDBJ databases">
        <authorList>
            <person name="Zhong Y.L."/>
        </authorList>
    </citation>
    <scope>NUCLEOTIDE SEQUENCE</scope>
    <source>
        <strain evidence="12">KCTC 23302</strain>
    </source>
</reference>
<evidence type="ECO:0000256" key="5">
    <source>
        <dbReference type="ARBA" id="ARBA00022729"/>
    </source>
</evidence>
<comment type="caution">
    <text evidence="12">The sequence shown here is derived from an EMBL/GenBank/DDBJ whole genome shotgun (WGS) entry which is preliminary data.</text>
</comment>
<keyword evidence="12" id="KW-0378">Hydrolase</keyword>
<dbReference type="GO" id="GO:0044718">
    <property type="term" value="P:siderophore transmembrane transport"/>
    <property type="evidence" value="ECO:0007669"/>
    <property type="project" value="TreeGrafter"/>
</dbReference>
<dbReference type="Pfam" id="PF13715">
    <property type="entry name" value="CarbopepD_reg_2"/>
    <property type="match status" value="1"/>
</dbReference>
<dbReference type="SUPFAM" id="SSF49464">
    <property type="entry name" value="Carboxypeptidase regulatory domain-like"/>
    <property type="match status" value="1"/>
</dbReference>
<sequence>MKKILLLFIFFSCSLQAQMTKEYKETPLQQILSELSESYGLIFSFSNETVKNKILTLAINNTPLDDLLTTLSSLTKLDFKKISDRQIIVSSPNTKVEVCGYLFDETTNAPLPFASILIESQKTGAVANDDGFFQLGELDENEPILIQYVGYKDKKMTAADFKMPDCPRIPLFVESTALEEVLIVEYITTGIGKNIDGSFTFSNDELGILPGQTEPDILQSIQLIPGINSPDETATGIQIRGGSPDQNLILWDDIKMYNTGHFFGMLSAFNPNVVNEAKIFKGGADPKYGDRVSGVIDISSDTEVAEKFTGGVGINGTHLDGYFKTPIGSKVGIVISGRRSYTDFFESPTYNSLSEKVFQNTKIDANSNTQTPIPDEEPENEIEEEPENEQDIGDNNFFFYDTTAKLIIDATKNDKILVSGIYTNNDLAFQINDDEDAINDDLEIQNEGVSFSWIGTKSKDFHHELKAYYSKYDSDYLFTVREELRIEEQSIRKNTVEDIGVNINLTYDIDQKNALTAGYQFSNSKVFYAITRESEFETPVNETDLVKNTANTFYANYKLLTKNKGFINLGVRSSHYSIVDKFYIEPRINIEYPISDNLRIKGTGELRYQPISQLIEFEDTQLRLENNIWIHANDDIPVLESTQFSGGLLFSKKDWNIEVDAYFKNIDGLTSITNGVNTFDIDLSTGESTIFGVDVLLRKKFKNFRTWLGYTFNDIEYTFPEIQPGSFPGNNDITHNFRISNTLEINSMEFSLGWFWRSGSPFTDAALINEEIEFGSANARRLPEYHRLDISGVYRFNFNKNESWKGQLGISILNLYNRQVPISVSYRADENPNTGEVELEVLRQQSLGLTPNLVFRMFF</sequence>
<evidence type="ECO:0000259" key="11">
    <source>
        <dbReference type="Pfam" id="PF16344"/>
    </source>
</evidence>
<dbReference type="Proteomes" id="UP000651057">
    <property type="component" value="Unassembled WGS sequence"/>
</dbReference>
<dbReference type="AlphaFoldDB" id="A0A937DAB6"/>
<keyword evidence="12" id="KW-0645">Protease</keyword>
<dbReference type="InterPro" id="IPR012910">
    <property type="entry name" value="Plug_dom"/>
</dbReference>
<dbReference type="InterPro" id="IPR037066">
    <property type="entry name" value="Plug_dom_sf"/>
</dbReference>
<dbReference type="InterPro" id="IPR039426">
    <property type="entry name" value="TonB-dep_rcpt-like"/>
</dbReference>
<dbReference type="GO" id="GO:0015344">
    <property type="term" value="F:siderophore uptake transmembrane transporter activity"/>
    <property type="evidence" value="ECO:0007669"/>
    <property type="project" value="TreeGrafter"/>
</dbReference>
<feature type="chain" id="PRO_5036910982" evidence="9">
    <location>
        <begin position="18"/>
        <end position="859"/>
    </location>
</feature>
<dbReference type="SUPFAM" id="SSF56935">
    <property type="entry name" value="Porins"/>
    <property type="match status" value="1"/>
</dbReference>
<dbReference type="Gene3D" id="3.55.50.30">
    <property type="match status" value="1"/>
</dbReference>
<keyword evidence="2" id="KW-0813">Transport</keyword>
<feature type="region of interest" description="Disordered" evidence="8">
    <location>
        <begin position="363"/>
        <end position="393"/>
    </location>
</feature>
<dbReference type="InterPro" id="IPR036942">
    <property type="entry name" value="Beta-barrel_TonB_sf"/>
</dbReference>
<evidence type="ECO:0000256" key="1">
    <source>
        <dbReference type="ARBA" id="ARBA00004571"/>
    </source>
</evidence>
<keyword evidence="5 9" id="KW-0732">Signal</keyword>
<feature type="compositionally biased region" description="Acidic residues" evidence="8">
    <location>
        <begin position="374"/>
        <end position="392"/>
    </location>
</feature>
<gene>
    <name evidence="12" type="ORF">JJQ60_13715</name>
</gene>
<protein>
    <submittedName>
        <fullName evidence="12">Carboxypeptidase-like regulatory domain-containing protein</fullName>
    </submittedName>
</protein>
<evidence type="ECO:0000256" key="9">
    <source>
        <dbReference type="SAM" id="SignalP"/>
    </source>
</evidence>
<dbReference type="Gene3D" id="2.40.170.20">
    <property type="entry name" value="TonB-dependent receptor, beta-barrel domain"/>
    <property type="match status" value="1"/>
</dbReference>
<evidence type="ECO:0000256" key="2">
    <source>
        <dbReference type="ARBA" id="ARBA00022448"/>
    </source>
</evidence>
<dbReference type="PANTHER" id="PTHR30069">
    <property type="entry name" value="TONB-DEPENDENT OUTER MEMBRANE RECEPTOR"/>
    <property type="match status" value="1"/>
</dbReference>
<feature type="signal peptide" evidence="9">
    <location>
        <begin position="1"/>
        <end position="17"/>
    </location>
</feature>
<keyword evidence="3" id="KW-1134">Transmembrane beta strand</keyword>
<keyword evidence="6" id="KW-0472">Membrane</keyword>
<evidence type="ECO:0000256" key="4">
    <source>
        <dbReference type="ARBA" id="ARBA00022692"/>
    </source>
</evidence>
<evidence type="ECO:0000313" key="12">
    <source>
        <dbReference type="EMBL" id="MBL0684582.1"/>
    </source>
</evidence>
<dbReference type="Gene3D" id="2.170.130.10">
    <property type="entry name" value="TonB-dependent receptor, plug domain"/>
    <property type="match status" value="1"/>
</dbReference>
<feature type="domain" description="Protein FecR C-terminal" evidence="11">
    <location>
        <begin position="23"/>
        <end position="89"/>
    </location>
</feature>
<comment type="subcellular location">
    <subcellularLocation>
        <location evidence="1">Cell outer membrane</location>
        <topology evidence="1">Multi-pass membrane protein</topology>
    </subcellularLocation>
</comment>
<evidence type="ECO:0000259" key="10">
    <source>
        <dbReference type="Pfam" id="PF07715"/>
    </source>
</evidence>
<organism evidence="12 13">
    <name type="scientific">Aquimarina mytili</name>
    <dbReference type="NCBI Taxonomy" id="874423"/>
    <lineage>
        <taxon>Bacteria</taxon>
        <taxon>Pseudomonadati</taxon>
        <taxon>Bacteroidota</taxon>
        <taxon>Flavobacteriia</taxon>
        <taxon>Flavobacteriales</taxon>
        <taxon>Flavobacteriaceae</taxon>
        <taxon>Aquimarina</taxon>
    </lineage>
</organism>
<accession>A0A937DAB6</accession>
<evidence type="ECO:0000256" key="8">
    <source>
        <dbReference type="SAM" id="MobiDB-lite"/>
    </source>
</evidence>
<evidence type="ECO:0000256" key="6">
    <source>
        <dbReference type="ARBA" id="ARBA00023136"/>
    </source>
</evidence>
<keyword evidence="13" id="KW-1185">Reference proteome</keyword>
<dbReference type="GO" id="GO:0009279">
    <property type="term" value="C:cell outer membrane"/>
    <property type="evidence" value="ECO:0007669"/>
    <property type="project" value="UniProtKB-SubCell"/>
</dbReference>
<evidence type="ECO:0000313" key="13">
    <source>
        <dbReference type="Proteomes" id="UP000651057"/>
    </source>
</evidence>
<keyword evidence="4" id="KW-0812">Transmembrane</keyword>
<dbReference type="PANTHER" id="PTHR30069:SF29">
    <property type="entry name" value="HEMOGLOBIN AND HEMOGLOBIN-HAPTOGLOBIN-BINDING PROTEIN 1-RELATED"/>
    <property type="match status" value="1"/>
</dbReference>
<dbReference type="InterPro" id="IPR008969">
    <property type="entry name" value="CarboxyPept-like_regulatory"/>
</dbReference>
<evidence type="ECO:0000256" key="7">
    <source>
        <dbReference type="ARBA" id="ARBA00023237"/>
    </source>
</evidence>
<dbReference type="GO" id="GO:0004180">
    <property type="term" value="F:carboxypeptidase activity"/>
    <property type="evidence" value="ECO:0007669"/>
    <property type="project" value="UniProtKB-KW"/>
</dbReference>
<keyword evidence="7" id="KW-0998">Cell outer membrane</keyword>
<dbReference type="InterPro" id="IPR032508">
    <property type="entry name" value="FecR_C"/>
</dbReference>